<organism evidence="1 2">
    <name type="scientific">Psychromonas aquatilis</name>
    <dbReference type="NCBI Taxonomy" id="2005072"/>
    <lineage>
        <taxon>Bacteria</taxon>
        <taxon>Pseudomonadati</taxon>
        <taxon>Pseudomonadota</taxon>
        <taxon>Gammaproteobacteria</taxon>
        <taxon>Alteromonadales</taxon>
        <taxon>Psychromonadaceae</taxon>
        <taxon>Psychromonas</taxon>
    </lineage>
</organism>
<proteinExistence type="predicted"/>
<name>A0ABU9GRK6_9GAMM</name>
<reference evidence="1 2" key="1">
    <citation type="submission" date="2024-02" db="EMBL/GenBank/DDBJ databases">
        <title>Bacteria isolated from the canopy kelp, Nereocystis luetkeana.</title>
        <authorList>
            <person name="Pfister C.A."/>
            <person name="Younker I.T."/>
            <person name="Light S.H."/>
        </authorList>
    </citation>
    <scope>NUCLEOTIDE SEQUENCE [LARGE SCALE GENOMIC DNA]</scope>
    <source>
        <strain evidence="1 2">TI.1.05</strain>
    </source>
</reference>
<protein>
    <submittedName>
        <fullName evidence="1">Uncharacterized protein</fullName>
    </submittedName>
</protein>
<dbReference type="EMBL" id="JBAKAZ010000035">
    <property type="protein sequence ID" value="MEL0629942.1"/>
    <property type="molecule type" value="Genomic_DNA"/>
</dbReference>
<evidence type="ECO:0000313" key="2">
    <source>
        <dbReference type="Proteomes" id="UP001369082"/>
    </source>
</evidence>
<sequence length="191" mass="22313">MSVFDVSKLSLEELNKEFEKAKEIISKKELFQEELKENLEFISTLDNDYKKCIAVDLLLPFIVDNINLSREKDKIKELQQKISPSLDKEKKPRAVKKQRYQLFNVNELEEKAPHFHKYLTTNEGCGLHLQDPKFLVVYRKRYNDQANEAAILDGFETSKELLDKLAKKEAIVSPQLTEEPTSIDLSYFKEV</sequence>
<dbReference type="RefSeq" id="WP_341598075.1">
    <property type="nucleotide sequence ID" value="NZ_JBAKAZ010000035.1"/>
</dbReference>
<gene>
    <name evidence="1" type="ORF">V6256_10030</name>
</gene>
<keyword evidence="2" id="KW-1185">Reference proteome</keyword>
<dbReference type="Proteomes" id="UP001369082">
    <property type="component" value="Unassembled WGS sequence"/>
</dbReference>
<accession>A0ABU9GRK6</accession>
<comment type="caution">
    <text evidence="1">The sequence shown here is derived from an EMBL/GenBank/DDBJ whole genome shotgun (WGS) entry which is preliminary data.</text>
</comment>
<evidence type="ECO:0000313" key="1">
    <source>
        <dbReference type="EMBL" id="MEL0629942.1"/>
    </source>
</evidence>